<proteinExistence type="predicted"/>
<dbReference type="InterPro" id="IPR003779">
    <property type="entry name" value="CMD-like"/>
</dbReference>
<dbReference type="Pfam" id="PF02627">
    <property type="entry name" value="CMD"/>
    <property type="match status" value="1"/>
</dbReference>
<dbReference type="PANTHER" id="PTHR34846:SF5">
    <property type="entry name" value="CARBOXYMUCONOLACTONE DECARBOXYLASE-LIKE DOMAIN-CONTAINING PROTEIN"/>
    <property type="match status" value="1"/>
</dbReference>
<dbReference type="PANTHER" id="PTHR34846">
    <property type="entry name" value="4-CARBOXYMUCONOLACTONE DECARBOXYLASE FAMILY PROTEIN (AFU_ORTHOLOGUE AFUA_6G11590)"/>
    <property type="match status" value="1"/>
</dbReference>
<evidence type="ECO:0000259" key="1">
    <source>
        <dbReference type="Pfam" id="PF02627"/>
    </source>
</evidence>
<evidence type="ECO:0000313" key="2">
    <source>
        <dbReference type="EMBL" id="GAA0966483.1"/>
    </source>
</evidence>
<dbReference type="InterPro" id="IPR029032">
    <property type="entry name" value="AhpD-like"/>
</dbReference>
<evidence type="ECO:0000313" key="3">
    <source>
        <dbReference type="Proteomes" id="UP001500665"/>
    </source>
</evidence>
<dbReference type="EMBL" id="BAAAHH010000044">
    <property type="protein sequence ID" value="GAA0966483.1"/>
    <property type="molecule type" value="Genomic_DNA"/>
</dbReference>
<feature type="domain" description="Carboxymuconolactone decarboxylase-like" evidence="1">
    <location>
        <begin position="59"/>
        <end position="142"/>
    </location>
</feature>
<dbReference type="Gene3D" id="1.20.1290.10">
    <property type="entry name" value="AhpD-like"/>
    <property type="match status" value="1"/>
</dbReference>
<sequence>MNAEERLAASPRWQHAVPPRIAPGGPAELGPRTWLMAKAMALVAGTDGARLFDLPGRDPRLMHRYLRFAASVVVLGRLERADVELVTLRTAWNIGAWYEFFHHLHLARLGGLSIDSVERVAEGPQSPGWNPRQAALLRAVDELHARRAVSEPTLAELRGFLDQSRLVELCLLVGHYEMLGMYLKTAGAVPEPGAWERGPLSWLRAPDDSDRLAPPWLPAFNKRLTNRVQGLWAPYLPPYAVIVHRGRRSGREYRTPVVAVRSGRLLFVALPYGDRTDWVRNLLAAGRGGVERLGRLHRLSGARVTDVPTAGEAVPPHARRLLGLAKILVAEIEES</sequence>
<dbReference type="Gene3D" id="2.30.110.10">
    <property type="entry name" value="Electron Transport, Fmn-binding Protein, Chain A"/>
    <property type="match status" value="1"/>
</dbReference>
<accession>A0ABN1RWR2</accession>
<dbReference type="SUPFAM" id="SSF69118">
    <property type="entry name" value="AhpD-like"/>
    <property type="match status" value="1"/>
</dbReference>
<dbReference type="RefSeq" id="WP_344246109.1">
    <property type="nucleotide sequence ID" value="NZ_BAAAHH010000044.1"/>
</dbReference>
<keyword evidence="3" id="KW-1185">Reference proteome</keyword>
<dbReference type="NCBIfam" id="TIGR00026">
    <property type="entry name" value="hi_GC_TIGR00026"/>
    <property type="match status" value="1"/>
</dbReference>
<name>A0ABN1RWR2_9ACTN</name>
<gene>
    <name evidence="2" type="ORF">GCM10009550_68850</name>
</gene>
<comment type="caution">
    <text evidence="2">The sequence shown here is derived from an EMBL/GenBank/DDBJ whole genome shotgun (WGS) entry which is preliminary data.</text>
</comment>
<dbReference type="InterPro" id="IPR004378">
    <property type="entry name" value="F420H2_quin_Rdtase"/>
</dbReference>
<organism evidence="2 3">
    <name type="scientific">Actinocorallia libanotica</name>
    <dbReference type="NCBI Taxonomy" id="46162"/>
    <lineage>
        <taxon>Bacteria</taxon>
        <taxon>Bacillati</taxon>
        <taxon>Actinomycetota</taxon>
        <taxon>Actinomycetes</taxon>
        <taxon>Streptosporangiales</taxon>
        <taxon>Thermomonosporaceae</taxon>
        <taxon>Actinocorallia</taxon>
    </lineage>
</organism>
<dbReference type="InterPro" id="IPR012349">
    <property type="entry name" value="Split_barrel_FMN-bd"/>
</dbReference>
<dbReference type="Proteomes" id="UP001500665">
    <property type="component" value="Unassembled WGS sequence"/>
</dbReference>
<reference evidence="2 3" key="1">
    <citation type="journal article" date="2019" name="Int. J. Syst. Evol. Microbiol.">
        <title>The Global Catalogue of Microorganisms (GCM) 10K type strain sequencing project: providing services to taxonomists for standard genome sequencing and annotation.</title>
        <authorList>
            <consortium name="The Broad Institute Genomics Platform"/>
            <consortium name="The Broad Institute Genome Sequencing Center for Infectious Disease"/>
            <person name="Wu L."/>
            <person name="Ma J."/>
        </authorList>
    </citation>
    <scope>NUCLEOTIDE SEQUENCE [LARGE SCALE GENOMIC DNA]</scope>
    <source>
        <strain evidence="2 3">JCM 10696</strain>
    </source>
</reference>
<protein>
    <recommendedName>
        <fullName evidence="1">Carboxymuconolactone decarboxylase-like domain-containing protein</fullName>
    </recommendedName>
</protein>